<keyword evidence="11" id="KW-1185">Reference proteome</keyword>
<evidence type="ECO:0000256" key="1">
    <source>
        <dbReference type="ARBA" id="ARBA00004752"/>
    </source>
</evidence>
<dbReference type="GO" id="GO:0016740">
    <property type="term" value="F:transferase activity"/>
    <property type="evidence" value="ECO:0007669"/>
    <property type="project" value="UniProtKB-KW"/>
</dbReference>
<dbReference type="Pfam" id="PF03734">
    <property type="entry name" value="YkuD"/>
    <property type="match status" value="1"/>
</dbReference>
<evidence type="ECO:0000256" key="4">
    <source>
        <dbReference type="ARBA" id="ARBA00022984"/>
    </source>
</evidence>
<evidence type="ECO:0000259" key="9">
    <source>
        <dbReference type="PROSITE" id="PS52029"/>
    </source>
</evidence>
<organism evidence="10 11">
    <name type="scientific">Bifidobacterium catulorum</name>
    <dbReference type="NCBI Taxonomy" id="1630173"/>
    <lineage>
        <taxon>Bacteria</taxon>
        <taxon>Bacillati</taxon>
        <taxon>Actinomycetota</taxon>
        <taxon>Actinomycetes</taxon>
        <taxon>Bifidobacteriales</taxon>
        <taxon>Bifidobacteriaceae</taxon>
        <taxon>Bifidobacterium</taxon>
    </lineage>
</organism>
<keyword evidence="8" id="KW-0472">Membrane</keyword>
<keyword evidence="2" id="KW-0808">Transferase</keyword>
<dbReference type="Proteomes" id="UP000245753">
    <property type="component" value="Unassembled WGS sequence"/>
</dbReference>
<keyword evidence="4 6" id="KW-0573">Peptidoglycan synthesis</keyword>
<keyword evidence="8" id="KW-1133">Transmembrane helix</keyword>
<dbReference type="SUPFAM" id="SSF141523">
    <property type="entry name" value="L,D-transpeptidase catalytic domain-like"/>
    <property type="match status" value="1"/>
</dbReference>
<keyword evidence="8" id="KW-0812">Transmembrane</keyword>
<reference evidence="10 11" key="1">
    <citation type="journal article" date="2018" name="Int. J. Syst. Evol. Microbiol.">
        <title>Bifidobacterium catulorum sp. nov., a novel taxon from the faeces of the baby common marmoset (Callithrix jacchus).</title>
        <authorList>
            <person name="Modesto M."/>
            <person name="Michelini S."/>
            <person name="Oki K."/>
            <person name="Biavati B."/>
            <person name="Watanabe K."/>
            <person name="Mattarelli P."/>
        </authorList>
    </citation>
    <scope>NUCLEOTIDE SEQUENCE [LARGE SCALE GENOMIC DNA]</scope>
    <source>
        <strain evidence="10 11">MRM 8.19</strain>
    </source>
</reference>
<dbReference type="GO" id="GO:0008360">
    <property type="term" value="P:regulation of cell shape"/>
    <property type="evidence" value="ECO:0007669"/>
    <property type="project" value="UniProtKB-UniRule"/>
</dbReference>
<dbReference type="Gene3D" id="2.40.440.10">
    <property type="entry name" value="L,D-transpeptidase catalytic domain-like"/>
    <property type="match status" value="1"/>
</dbReference>
<dbReference type="UniPathway" id="UPA00219"/>
<proteinExistence type="predicted"/>
<evidence type="ECO:0000256" key="8">
    <source>
        <dbReference type="SAM" id="Phobius"/>
    </source>
</evidence>
<feature type="active site" description="Proton donor/acceptor" evidence="6">
    <location>
        <position position="202"/>
    </location>
</feature>
<evidence type="ECO:0000313" key="11">
    <source>
        <dbReference type="Proteomes" id="UP000245753"/>
    </source>
</evidence>
<protein>
    <submittedName>
        <fullName evidence="10">L,D-transpeptidase</fullName>
    </submittedName>
</protein>
<feature type="active site" description="Nucleophile" evidence="6">
    <location>
        <position position="228"/>
    </location>
</feature>
<evidence type="ECO:0000256" key="7">
    <source>
        <dbReference type="SAM" id="MobiDB-lite"/>
    </source>
</evidence>
<evidence type="ECO:0000313" key="10">
    <source>
        <dbReference type="EMBL" id="PWG60861.1"/>
    </source>
</evidence>
<comment type="caution">
    <text evidence="10">The sequence shown here is derived from an EMBL/GenBank/DDBJ whole genome shotgun (WGS) entry which is preliminary data.</text>
</comment>
<feature type="region of interest" description="Disordered" evidence="7">
    <location>
        <begin position="76"/>
        <end position="113"/>
    </location>
</feature>
<dbReference type="PANTHER" id="PTHR30582:SF2">
    <property type="entry name" value="L,D-TRANSPEPTIDASE YCIB-RELATED"/>
    <property type="match status" value="1"/>
</dbReference>
<dbReference type="GO" id="GO:0071972">
    <property type="term" value="F:peptidoglycan L,D-transpeptidase activity"/>
    <property type="evidence" value="ECO:0007669"/>
    <property type="project" value="TreeGrafter"/>
</dbReference>
<evidence type="ECO:0000256" key="6">
    <source>
        <dbReference type="PROSITE-ProRule" id="PRU01373"/>
    </source>
</evidence>
<dbReference type="CDD" id="cd16913">
    <property type="entry name" value="YkuD_like"/>
    <property type="match status" value="1"/>
</dbReference>
<dbReference type="EMBL" id="QFFN01000001">
    <property type="protein sequence ID" value="PWG60861.1"/>
    <property type="molecule type" value="Genomic_DNA"/>
</dbReference>
<feature type="transmembrane region" description="Helical" evidence="8">
    <location>
        <begin position="45"/>
        <end position="62"/>
    </location>
</feature>
<feature type="domain" description="L,D-TPase catalytic" evidence="9">
    <location>
        <begin position="131"/>
        <end position="252"/>
    </location>
</feature>
<dbReference type="GO" id="GO:0071555">
    <property type="term" value="P:cell wall organization"/>
    <property type="evidence" value="ECO:0007669"/>
    <property type="project" value="UniProtKB-UniRule"/>
</dbReference>
<evidence type="ECO:0000256" key="3">
    <source>
        <dbReference type="ARBA" id="ARBA00022960"/>
    </source>
</evidence>
<comment type="pathway">
    <text evidence="1 6">Cell wall biogenesis; peptidoglycan biosynthesis.</text>
</comment>
<dbReference type="InterPro" id="IPR038063">
    <property type="entry name" value="Transpep_catalytic_dom"/>
</dbReference>
<evidence type="ECO:0000256" key="2">
    <source>
        <dbReference type="ARBA" id="ARBA00022679"/>
    </source>
</evidence>
<dbReference type="InterPro" id="IPR005490">
    <property type="entry name" value="LD_TPept_cat_dom"/>
</dbReference>
<dbReference type="PANTHER" id="PTHR30582">
    <property type="entry name" value="L,D-TRANSPEPTIDASE"/>
    <property type="match status" value="1"/>
</dbReference>
<dbReference type="GO" id="GO:0005576">
    <property type="term" value="C:extracellular region"/>
    <property type="evidence" value="ECO:0007669"/>
    <property type="project" value="TreeGrafter"/>
</dbReference>
<keyword evidence="5 6" id="KW-0961">Cell wall biogenesis/degradation</keyword>
<keyword evidence="3 6" id="KW-0133">Cell shape</keyword>
<dbReference type="GO" id="GO:0018104">
    <property type="term" value="P:peptidoglycan-protein cross-linking"/>
    <property type="evidence" value="ECO:0007669"/>
    <property type="project" value="TreeGrafter"/>
</dbReference>
<evidence type="ECO:0000256" key="5">
    <source>
        <dbReference type="ARBA" id="ARBA00023316"/>
    </source>
</evidence>
<name>A0A2U2MVG7_9BIFI</name>
<dbReference type="AlphaFoldDB" id="A0A2U2MVG7"/>
<sequence length="252" mass="27590">MMPGFDRFRASHAGETRGEARFRSLGSVPGLVLSFLRLFDRTTRILIVACLSVTVVSLCVLIPQGPAPLMGDPDGASPAVAAADVRETPAASTKRAEAVPAPGKSPRTTSALDWRSPTGGLHIDLAKVKDLHLVVSLDHQRVYVMSGRRVVYTMVCSTGMDGSTPRGDYRIQNRGDDFFNEHENMGAKYWVSWANYGEYLFHTVPTDRSGRYIASEAEKLGRPASHGCVRLSVSDAQWLYRQLPEGTPVSIR</sequence>
<gene>
    <name evidence="10" type="ORF">DF200_01190</name>
</gene>
<dbReference type="PROSITE" id="PS52029">
    <property type="entry name" value="LD_TPASE"/>
    <property type="match status" value="1"/>
</dbReference>
<dbReference type="InterPro" id="IPR050979">
    <property type="entry name" value="LD-transpeptidase"/>
</dbReference>
<accession>A0A2U2MVG7</accession>